<protein>
    <submittedName>
        <fullName evidence="1">Uncharacterized protein</fullName>
    </submittedName>
</protein>
<dbReference type="Gene3D" id="3.10.10.10">
    <property type="entry name" value="HIV Type 1 Reverse Transcriptase, subunit A, domain 1"/>
    <property type="match status" value="1"/>
</dbReference>
<dbReference type="OMA" id="NWLPVVY"/>
<dbReference type="AlphaFoldDB" id="F9WVV8"/>
<gene>
    <name evidence="1" type="ORF">TvY486_0004520</name>
</gene>
<sequence length="208" mass="23389">MPLEWVRRRVNNKALWRSDAVWRNVLQTPKPHSSKREPNLRTDEADASVMGRAGVICEASHKPTKGRVAHFTVVEGKPSGLRRRFVAWPKGENDRNDREAEAPLRHVSRYLGAMFGEVATVFDLKAPFFRVSLPQSSRTSFRCRAERGMLVEPTRLPMGRKCGPEVLHTVARVLAGDAAVVGSRYAAPKSLTIHVWVDNIRISGRSRT</sequence>
<name>F9WVV8_TRYVY</name>
<keyword evidence="2" id="KW-1185">Reference proteome</keyword>
<organism evidence="1 2">
    <name type="scientific">Trypanosoma vivax (strain Y486)</name>
    <dbReference type="NCBI Taxonomy" id="1055687"/>
    <lineage>
        <taxon>Eukaryota</taxon>
        <taxon>Discoba</taxon>
        <taxon>Euglenozoa</taxon>
        <taxon>Kinetoplastea</taxon>
        <taxon>Metakinetoplastina</taxon>
        <taxon>Trypanosomatida</taxon>
        <taxon>Trypanosomatidae</taxon>
        <taxon>Trypanosoma</taxon>
        <taxon>Duttonella</taxon>
    </lineage>
</organism>
<proteinExistence type="predicted"/>
<reference evidence="1 2" key="1">
    <citation type="journal article" date="2012" name="Proc. Natl. Acad. Sci. U.S.A.">
        <title>Antigenic diversity is generated by distinct evolutionary mechanisms in African trypanosome species.</title>
        <authorList>
            <person name="Jackson A.P."/>
            <person name="Berry A."/>
            <person name="Aslett M."/>
            <person name="Allison H.C."/>
            <person name="Burton P."/>
            <person name="Vavrova-Anderson J."/>
            <person name="Brown R."/>
            <person name="Browne H."/>
            <person name="Corton N."/>
            <person name="Hauser H."/>
            <person name="Gamble J."/>
            <person name="Gilderthorp R."/>
            <person name="Marcello L."/>
            <person name="McQuillan J."/>
            <person name="Otto T.D."/>
            <person name="Quail M.A."/>
            <person name="Sanders M.J."/>
            <person name="van Tonder A."/>
            <person name="Ginger M.L."/>
            <person name="Field M.C."/>
            <person name="Barry J.D."/>
            <person name="Hertz-Fowler C."/>
            <person name="Berriman M."/>
        </authorList>
    </citation>
    <scope>NUCLEOTIDE SEQUENCE</scope>
    <source>
        <strain evidence="1 2">Y486</strain>
    </source>
</reference>
<dbReference type="VEuPathDB" id="TriTrypDB:TvY486_0004520"/>
<dbReference type="Gene3D" id="3.30.70.270">
    <property type="match status" value="1"/>
</dbReference>
<evidence type="ECO:0000313" key="2">
    <source>
        <dbReference type="Proteomes" id="UP000009027"/>
    </source>
</evidence>
<dbReference type="InterPro" id="IPR043128">
    <property type="entry name" value="Rev_trsase/Diguanyl_cyclase"/>
</dbReference>
<dbReference type="Proteomes" id="UP000009027">
    <property type="component" value="Unassembled WGS sequence"/>
</dbReference>
<dbReference type="EMBL" id="CAEX01008162">
    <property type="protein sequence ID" value="CCD21720.1"/>
    <property type="molecule type" value="Genomic_DNA"/>
</dbReference>
<accession>F9WVV8</accession>
<evidence type="ECO:0000313" key="1">
    <source>
        <dbReference type="EMBL" id="CCD21720.1"/>
    </source>
</evidence>